<protein>
    <submittedName>
        <fullName evidence="2">Uncharacterized protein</fullName>
    </submittedName>
</protein>
<dbReference type="Gramene" id="ONI14191">
    <property type="protein sequence ID" value="ONI14191"/>
    <property type="gene ID" value="PRUPE_4G267800"/>
</dbReference>
<organism evidence="2 3">
    <name type="scientific">Prunus persica</name>
    <name type="common">Peach</name>
    <name type="synonym">Amygdalus persica</name>
    <dbReference type="NCBI Taxonomy" id="3760"/>
    <lineage>
        <taxon>Eukaryota</taxon>
        <taxon>Viridiplantae</taxon>
        <taxon>Streptophyta</taxon>
        <taxon>Embryophyta</taxon>
        <taxon>Tracheophyta</taxon>
        <taxon>Spermatophyta</taxon>
        <taxon>Magnoliopsida</taxon>
        <taxon>eudicotyledons</taxon>
        <taxon>Gunneridae</taxon>
        <taxon>Pentapetalae</taxon>
        <taxon>rosids</taxon>
        <taxon>fabids</taxon>
        <taxon>Rosales</taxon>
        <taxon>Rosaceae</taxon>
        <taxon>Amygdaloideae</taxon>
        <taxon>Amygdaleae</taxon>
        <taxon>Prunus</taxon>
    </lineage>
</organism>
<evidence type="ECO:0000313" key="3">
    <source>
        <dbReference type="Proteomes" id="UP000006882"/>
    </source>
</evidence>
<gene>
    <name evidence="2" type="ORF">PRUPE_4G267800</name>
</gene>
<keyword evidence="1" id="KW-0812">Transmembrane</keyword>
<feature type="transmembrane region" description="Helical" evidence="1">
    <location>
        <begin position="20"/>
        <end position="37"/>
    </location>
</feature>
<reference evidence="2 3" key="1">
    <citation type="journal article" date="2013" name="Nat. Genet.">
        <title>The high-quality draft genome of peach (Prunus persica) identifies unique patterns of genetic diversity, domestication and genome evolution.</title>
        <authorList>
            <consortium name="International Peach Genome Initiative"/>
            <person name="Verde I."/>
            <person name="Abbott A.G."/>
            <person name="Scalabrin S."/>
            <person name="Jung S."/>
            <person name="Shu S."/>
            <person name="Marroni F."/>
            <person name="Zhebentyayeva T."/>
            <person name="Dettori M.T."/>
            <person name="Grimwood J."/>
            <person name="Cattonaro F."/>
            <person name="Zuccolo A."/>
            <person name="Rossini L."/>
            <person name="Jenkins J."/>
            <person name="Vendramin E."/>
            <person name="Meisel L.A."/>
            <person name="Decroocq V."/>
            <person name="Sosinski B."/>
            <person name="Prochnik S."/>
            <person name="Mitros T."/>
            <person name="Policriti A."/>
            <person name="Cipriani G."/>
            <person name="Dondini L."/>
            <person name="Ficklin S."/>
            <person name="Goodstein D.M."/>
            <person name="Xuan P."/>
            <person name="Del Fabbro C."/>
            <person name="Aramini V."/>
            <person name="Copetti D."/>
            <person name="Gonzalez S."/>
            <person name="Horner D.S."/>
            <person name="Falchi R."/>
            <person name="Lucas S."/>
            <person name="Mica E."/>
            <person name="Maldonado J."/>
            <person name="Lazzari B."/>
            <person name="Bielenberg D."/>
            <person name="Pirona R."/>
            <person name="Miculan M."/>
            <person name="Barakat A."/>
            <person name="Testolin R."/>
            <person name="Stella A."/>
            <person name="Tartarini S."/>
            <person name="Tonutti P."/>
            <person name="Arus P."/>
            <person name="Orellana A."/>
            <person name="Wells C."/>
            <person name="Main D."/>
            <person name="Vizzotto G."/>
            <person name="Silva H."/>
            <person name="Salamini F."/>
            <person name="Schmutz J."/>
            <person name="Morgante M."/>
            <person name="Rokhsar D.S."/>
        </authorList>
    </citation>
    <scope>NUCLEOTIDE SEQUENCE [LARGE SCALE GENOMIC DNA]</scope>
    <source>
        <strain evidence="3">cv. Nemared</strain>
    </source>
</reference>
<dbReference type="EMBL" id="CM007654">
    <property type="protein sequence ID" value="ONI14191.1"/>
    <property type="molecule type" value="Genomic_DNA"/>
</dbReference>
<accession>A0A251PRI3</accession>
<keyword evidence="1" id="KW-0472">Membrane</keyword>
<sequence length="67" mass="7568">MLPGCFSLRGNLSDIEFVEFSHLMSCISSWFFILLVLRGDIGLFRDLGLSLVNLFSFIAKRSEASHL</sequence>
<dbReference type="Proteomes" id="UP000006882">
    <property type="component" value="Chromosome G4"/>
</dbReference>
<proteinExistence type="predicted"/>
<evidence type="ECO:0000256" key="1">
    <source>
        <dbReference type="SAM" id="Phobius"/>
    </source>
</evidence>
<dbReference type="AlphaFoldDB" id="A0A251PRI3"/>
<keyword evidence="3" id="KW-1185">Reference proteome</keyword>
<keyword evidence="1" id="KW-1133">Transmembrane helix</keyword>
<evidence type="ECO:0000313" key="2">
    <source>
        <dbReference type="EMBL" id="ONI14191.1"/>
    </source>
</evidence>
<name>A0A251PRI3_PRUPE</name>